<proteinExistence type="predicted"/>
<dbReference type="GO" id="GO:0036464">
    <property type="term" value="C:cytoplasmic ribonucleoprotein granule"/>
    <property type="evidence" value="ECO:0007669"/>
    <property type="project" value="UniProtKB-ARBA"/>
</dbReference>
<dbReference type="Proteomes" id="UP000078200">
    <property type="component" value="Unassembled WGS sequence"/>
</dbReference>
<dbReference type="GO" id="GO:0003729">
    <property type="term" value="F:mRNA binding"/>
    <property type="evidence" value="ECO:0007669"/>
    <property type="project" value="TreeGrafter"/>
</dbReference>
<dbReference type="GO" id="GO:0005634">
    <property type="term" value="C:nucleus"/>
    <property type="evidence" value="ECO:0007669"/>
    <property type="project" value="TreeGrafter"/>
</dbReference>
<feature type="region of interest" description="Disordered" evidence="3">
    <location>
        <begin position="597"/>
        <end position="675"/>
    </location>
</feature>
<dbReference type="Pfam" id="PF10477">
    <property type="entry name" value="EIF4E-T"/>
    <property type="match status" value="1"/>
</dbReference>
<evidence type="ECO:0000313" key="5">
    <source>
        <dbReference type="Proteomes" id="UP000078200"/>
    </source>
</evidence>
<accession>A0A1A9UYN9</accession>
<feature type="compositionally biased region" description="Basic and acidic residues" evidence="3">
    <location>
        <begin position="597"/>
        <end position="611"/>
    </location>
</feature>
<feature type="region of interest" description="Disordered" evidence="3">
    <location>
        <begin position="1"/>
        <end position="89"/>
    </location>
</feature>
<evidence type="ECO:0000313" key="4">
    <source>
        <dbReference type="EnsemblMetazoa" id="GAUT019999-PA"/>
    </source>
</evidence>
<dbReference type="GO" id="GO:0017148">
    <property type="term" value="P:negative regulation of translation"/>
    <property type="evidence" value="ECO:0007669"/>
    <property type="project" value="TreeGrafter"/>
</dbReference>
<dbReference type="AlphaFoldDB" id="A0A1A9UYN9"/>
<evidence type="ECO:0000256" key="2">
    <source>
        <dbReference type="ARBA" id="ARBA00022490"/>
    </source>
</evidence>
<feature type="compositionally biased region" description="Basic and acidic residues" evidence="3">
    <location>
        <begin position="644"/>
        <end position="673"/>
    </location>
</feature>
<feature type="region of interest" description="Disordered" evidence="3">
    <location>
        <begin position="793"/>
        <end position="812"/>
    </location>
</feature>
<organism evidence="4 5">
    <name type="scientific">Glossina austeni</name>
    <name type="common">Savannah tsetse fly</name>
    <dbReference type="NCBI Taxonomy" id="7395"/>
    <lineage>
        <taxon>Eukaryota</taxon>
        <taxon>Metazoa</taxon>
        <taxon>Ecdysozoa</taxon>
        <taxon>Arthropoda</taxon>
        <taxon>Hexapoda</taxon>
        <taxon>Insecta</taxon>
        <taxon>Pterygota</taxon>
        <taxon>Neoptera</taxon>
        <taxon>Endopterygota</taxon>
        <taxon>Diptera</taxon>
        <taxon>Brachycera</taxon>
        <taxon>Muscomorpha</taxon>
        <taxon>Hippoboscoidea</taxon>
        <taxon>Glossinidae</taxon>
        <taxon>Glossina</taxon>
    </lineage>
</organism>
<dbReference type="PANTHER" id="PTHR12269">
    <property type="entry name" value="EUKARYOTIC TRANSLATION INITIATION FACTOR 4E TRANSPORTER"/>
    <property type="match status" value="1"/>
</dbReference>
<dbReference type="VEuPathDB" id="VectorBase:GAUT019999"/>
<feature type="compositionally biased region" description="Polar residues" evidence="3">
    <location>
        <begin position="1"/>
        <end position="25"/>
    </location>
</feature>
<evidence type="ECO:0000256" key="1">
    <source>
        <dbReference type="ARBA" id="ARBA00004496"/>
    </source>
</evidence>
<dbReference type="EnsemblMetazoa" id="GAUT019999-RA">
    <property type="protein sequence ID" value="GAUT019999-PA"/>
    <property type="gene ID" value="GAUT019999"/>
</dbReference>
<comment type="subcellular location">
    <subcellularLocation>
        <location evidence="1">Cytoplasm</location>
    </subcellularLocation>
</comment>
<sequence length="1191" mass="133679">MSFVVKTNGTTETETAARILSSQENGVGAKASYDDDDIQKLDKAEKAETFEDSSRLPLGMNLTKDKDVRMTPPPPPPPTPEEKKKSQSPVAMNDIARKEINQFTIDSEGLTELHQTTMHFETKLETEVSGSPLNSLQQDLKSTTKEEDVSNSQVEALDNKPNNEMALMELPKKSRFEEIFLVPIRALKIQKLIEKQMMEKPAAISVAIPLPPPTHMTYLSAKGPNHHNEDDDLSLQTLSARSSTPCAQLLNNTLVSCDLEKSVEHVSPVKENVAEKTQQSFKETRYNSKGKTHTLTTYKSVPSLPSPVALASASSTDNDGKQLEKSKSLMNASLLQYSRGSLLLIGKYITTAKVKRGNVDHSPIIIDCCVIELEARLKRLKIWKSSDSMTDYRNSGGNGGNGCASSVDMNNNNGKSGWNDMMPAFFKRKVMDESIIRSQPPQPFEFKDPAIISNQRRIGSGRLQSNKWSDIYMASQHYNNNNSAEMRNGDLGKLFVNRSSKSAVHLKTVMFFRYFPVSTDGTESEEKSSFKDIVTKNYVKPVMSGFLVVSSLKDREAEQRHEQQSKDQFEEPEWFSCGPTSRLDTIELCGFDDDHDRESLLSEKNNGKQEDSGEGSDINNDEFKENRIQKANLIESKWSPHAQDSTHSKSLKKNEVNTNAQDKDGRGKIEASPKKQTLAFRYDQFPSNNKPLRSFNHIGGFQNIGESAESRYPSYYNNSSRFLPFFCDIKRNASERIEKANSSASISDFFKNTMNTQNKSDLPHLFASGSKSNVKSLQIPSVQELEAEWRQNCTPHTSPHKGNGINSDAKERDTENIQKFVSRLVANKDDIQAIYKQTPICNGENLANLLFRQSYQQKPSIMQSSTTIHHTYSKHNFFLQHQQQAALFATLQLKGILSRPEAQMLLIGLSKGEISKHGLLVQLANPRLSQRDREAINAVLTYTSGQQQQQQIQQTSQTQIDMISNNILINQLQNLQNLAIVQQTLAQQQQHTQVGGKRLPAMQPMTHEELQSHANMIMQNALMKRRIEEQNNLGLKKLLNAAAVQQQQQHQQQHIQQTIRNANIGSVGALRQINIQVDNPHQQSQQSSASAGSSFVNLRNIPTSSGQFQRRRFPGPNTASIGNHIRLAPNSDCQQQQHTNQQYHYRAKVTSNNHNKSNKMHVPSPQPAAILSAGGSKYEHSFITCNQFLHK</sequence>
<keyword evidence="5" id="KW-1185">Reference proteome</keyword>
<evidence type="ECO:0000256" key="3">
    <source>
        <dbReference type="SAM" id="MobiDB-lite"/>
    </source>
</evidence>
<dbReference type="PANTHER" id="PTHR12269:SF1">
    <property type="entry name" value="EUKARYOTIC TRANSLATION INITIATION FACTOR 4E TRANSPORTER"/>
    <property type="match status" value="1"/>
</dbReference>
<reference evidence="4" key="1">
    <citation type="submission" date="2020-05" db="UniProtKB">
        <authorList>
            <consortium name="EnsemblMetazoa"/>
        </authorList>
    </citation>
    <scope>IDENTIFICATION</scope>
    <source>
        <strain evidence="4">TTRI</strain>
    </source>
</reference>
<feature type="compositionally biased region" description="Basic and acidic residues" evidence="3">
    <location>
        <begin position="38"/>
        <end position="54"/>
    </location>
</feature>
<dbReference type="STRING" id="7395.A0A1A9UYN9"/>
<name>A0A1A9UYN9_GLOAU</name>
<keyword evidence="2" id="KW-0963">Cytoplasm</keyword>
<dbReference type="InterPro" id="IPR018862">
    <property type="entry name" value="eIF4E-T"/>
</dbReference>
<protein>
    <submittedName>
        <fullName evidence="4">Uncharacterized protein</fullName>
    </submittedName>
</protein>